<keyword evidence="3" id="KW-1185">Reference proteome</keyword>
<evidence type="ECO:0008006" key="4">
    <source>
        <dbReference type="Google" id="ProtNLM"/>
    </source>
</evidence>
<protein>
    <recommendedName>
        <fullName evidence="4">Reverse transcriptase Ty1/copia-type domain-containing protein</fullName>
    </recommendedName>
</protein>
<dbReference type="Proteomes" id="UP000323000">
    <property type="component" value="Chromosome 2"/>
</dbReference>
<feature type="transmembrane region" description="Helical" evidence="1">
    <location>
        <begin position="111"/>
        <end position="133"/>
    </location>
</feature>
<keyword evidence="1" id="KW-0472">Membrane</keyword>
<gene>
    <name evidence="2" type="ORF">EZV62_006101</name>
</gene>
<feature type="transmembrane region" description="Helical" evidence="1">
    <location>
        <begin position="139"/>
        <end position="160"/>
    </location>
</feature>
<keyword evidence="1" id="KW-0812">Transmembrane</keyword>
<dbReference type="OrthoDB" id="411615at2759"/>
<keyword evidence="1" id="KW-1133">Transmembrane helix</keyword>
<feature type="transmembrane region" description="Helical" evidence="1">
    <location>
        <begin position="180"/>
        <end position="199"/>
    </location>
</feature>
<evidence type="ECO:0000256" key="1">
    <source>
        <dbReference type="SAM" id="Phobius"/>
    </source>
</evidence>
<proteinExistence type="predicted"/>
<comment type="caution">
    <text evidence="2">The sequence shown here is derived from an EMBL/GenBank/DDBJ whole genome shotgun (WGS) entry which is preliminary data.</text>
</comment>
<dbReference type="EMBL" id="VAHF01000002">
    <property type="protein sequence ID" value="TXG71166.1"/>
    <property type="molecule type" value="Genomic_DNA"/>
</dbReference>
<evidence type="ECO:0000313" key="2">
    <source>
        <dbReference type="EMBL" id="TXG71166.1"/>
    </source>
</evidence>
<dbReference type="AlphaFoldDB" id="A0A5C7IRT3"/>
<organism evidence="2 3">
    <name type="scientific">Acer yangbiense</name>
    <dbReference type="NCBI Taxonomy" id="1000413"/>
    <lineage>
        <taxon>Eukaryota</taxon>
        <taxon>Viridiplantae</taxon>
        <taxon>Streptophyta</taxon>
        <taxon>Embryophyta</taxon>
        <taxon>Tracheophyta</taxon>
        <taxon>Spermatophyta</taxon>
        <taxon>Magnoliopsida</taxon>
        <taxon>eudicotyledons</taxon>
        <taxon>Gunneridae</taxon>
        <taxon>Pentapetalae</taxon>
        <taxon>rosids</taxon>
        <taxon>malvids</taxon>
        <taxon>Sapindales</taxon>
        <taxon>Sapindaceae</taxon>
        <taxon>Hippocastanoideae</taxon>
        <taxon>Acereae</taxon>
        <taxon>Acer</taxon>
    </lineage>
</organism>
<name>A0A5C7IRT3_9ROSI</name>
<evidence type="ECO:0000313" key="3">
    <source>
        <dbReference type="Proteomes" id="UP000323000"/>
    </source>
</evidence>
<reference evidence="3" key="1">
    <citation type="journal article" date="2019" name="Gigascience">
        <title>De novo genome assembly of the endangered Acer yangbiense, a plant species with extremely small populations endemic to Yunnan Province, China.</title>
        <authorList>
            <person name="Yang J."/>
            <person name="Wariss H.M."/>
            <person name="Tao L."/>
            <person name="Zhang R."/>
            <person name="Yun Q."/>
            <person name="Hollingsworth P."/>
            <person name="Dao Z."/>
            <person name="Luo G."/>
            <person name="Guo H."/>
            <person name="Ma Y."/>
            <person name="Sun W."/>
        </authorList>
    </citation>
    <scope>NUCLEOTIDE SEQUENCE [LARGE SCALE GENOMIC DNA]</scope>
    <source>
        <strain evidence="3">cv. Malutang</strain>
    </source>
</reference>
<accession>A0A5C7IRT3</accession>
<sequence>MAIPQGYSPKGETLPNNPVCKLHKSLYDLKQASRQWYAKFSAALLEEAVKFASSILGFDPVIMSNQDAWIGLEEGTATQLFSEENNIKQGSCCWSHVKKTLAKPLGTTENWITFVSWIVSISIDPLFCYVAVISDEKKFLEINITLLIFLLVIFVVLHAYKFRIYLQLELSGSLRRKQRANFILAEFITPFLANVRHLLYNVMLLQCNIWPNRTDQERDPTRWTL</sequence>